<feature type="domain" description="Aminoglycoside phosphotransferase" evidence="1">
    <location>
        <begin position="148"/>
        <end position="213"/>
    </location>
</feature>
<dbReference type="InterPro" id="IPR051678">
    <property type="entry name" value="AGP_Transferase"/>
</dbReference>
<dbReference type="AlphaFoldDB" id="A0A194W7J6"/>
<keyword evidence="3" id="KW-1185">Reference proteome</keyword>
<name>A0A194W7J6_CYTMA</name>
<accession>A0A194W7J6</accession>
<dbReference type="InterPro" id="IPR002575">
    <property type="entry name" value="Aminoglycoside_PTrfase"/>
</dbReference>
<dbReference type="OrthoDB" id="2906425at2759"/>
<dbReference type="PANTHER" id="PTHR21310:SF58">
    <property type="entry name" value="AMINOGLYCOSIDE PHOSPHOTRANSFERASE DOMAIN-CONTAINING PROTEIN"/>
    <property type="match status" value="1"/>
</dbReference>
<dbReference type="Gene3D" id="3.90.1200.10">
    <property type="match status" value="1"/>
</dbReference>
<reference evidence="2" key="1">
    <citation type="submission" date="2014-12" db="EMBL/GenBank/DDBJ databases">
        <title>Genome Sequence of Valsa Canker Pathogens Uncovers a Specific Adaption of Colonization on Woody Bark.</title>
        <authorList>
            <person name="Yin Z."/>
            <person name="Liu H."/>
            <person name="Gao X."/>
            <person name="Li Z."/>
            <person name="Song N."/>
            <person name="Ke X."/>
            <person name="Dai Q."/>
            <person name="Wu Y."/>
            <person name="Sun Y."/>
            <person name="Xu J.-R."/>
            <person name="Kang Z.K."/>
            <person name="Wang L."/>
            <person name="Huang L."/>
        </authorList>
    </citation>
    <scope>NUCLEOTIDE SEQUENCE [LARGE SCALE GENOMIC DNA]</scope>
    <source>
        <strain evidence="2">03-8</strain>
    </source>
</reference>
<dbReference type="InterPro" id="IPR011009">
    <property type="entry name" value="Kinase-like_dom_sf"/>
</dbReference>
<sequence length="240" mass="27328">MADLKTLRMLRAMPTFQDMAKETFFLMQGTKMETIGERKVIRHGNRVTKTNTTTEGPLRVSNEAAAMRFLRENTTIPVPEPLGAQLRDYLTQLRSLRGPFIGSFDGGPAVDSRMLINKGGPFRTVPEYIDFVLSDPPPNWPGAAPMHSIVRSQMRPHYDVVFTHGNLKSTNILVEGSRIKAIIDWEYAGYYPEYLEYVSALRGTTWRCPYYAALLGIFPERYDAEYVAEFLVPRITRNGR</sequence>
<dbReference type="Proteomes" id="UP000078559">
    <property type="component" value="Chromosome 8"/>
</dbReference>
<organism evidence="2 3">
    <name type="scientific">Cytospora mali</name>
    <name type="common">Apple Valsa canker fungus</name>
    <name type="synonym">Valsa mali</name>
    <dbReference type="NCBI Taxonomy" id="578113"/>
    <lineage>
        <taxon>Eukaryota</taxon>
        <taxon>Fungi</taxon>
        <taxon>Dikarya</taxon>
        <taxon>Ascomycota</taxon>
        <taxon>Pezizomycotina</taxon>
        <taxon>Sordariomycetes</taxon>
        <taxon>Sordariomycetidae</taxon>
        <taxon>Diaporthales</taxon>
        <taxon>Cytosporaceae</taxon>
        <taxon>Cytospora</taxon>
    </lineage>
</organism>
<evidence type="ECO:0000259" key="1">
    <source>
        <dbReference type="Pfam" id="PF01636"/>
    </source>
</evidence>
<gene>
    <name evidence="2" type="ORF">VM1G_08022</name>
</gene>
<protein>
    <recommendedName>
        <fullName evidence="1">Aminoglycoside phosphotransferase domain-containing protein</fullName>
    </recommendedName>
</protein>
<dbReference type="PANTHER" id="PTHR21310">
    <property type="entry name" value="AMINOGLYCOSIDE PHOSPHOTRANSFERASE-RELATED-RELATED"/>
    <property type="match status" value="1"/>
</dbReference>
<dbReference type="Pfam" id="PF01636">
    <property type="entry name" value="APH"/>
    <property type="match status" value="1"/>
</dbReference>
<dbReference type="EMBL" id="CM003105">
    <property type="protein sequence ID" value="KUI72227.1"/>
    <property type="molecule type" value="Genomic_DNA"/>
</dbReference>
<proteinExistence type="predicted"/>
<dbReference type="SUPFAM" id="SSF56112">
    <property type="entry name" value="Protein kinase-like (PK-like)"/>
    <property type="match status" value="1"/>
</dbReference>
<evidence type="ECO:0000313" key="3">
    <source>
        <dbReference type="Proteomes" id="UP000078559"/>
    </source>
</evidence>
<evidence type="ECO:0000313" key="2">
    <source>
        <dbReference type="EMBL" id="KUI72227.1"/>
    </source>
</evidence>